<evidence type="ECO:0000256" key="2">
    <source>
        <dbReference type="ARBA" id="ARBA00022475"/>
    </source>
</evidence>
<dbReference type="InterPro" id="IPR050833">
    <property type="entry name" value="Poly_Biosynth_Transport"/>
</dbReference>
<feature type="transmembrane region" description="Helical" evidence="6">
    <location>
        <begin position="324"/>
        <end position="344"/>
    </location>
</feature>
<feature type="transmembrane region" description="Helical" evidence="6">
    <location>
        <begin position="76"/>
        <end position="97"/>
    </location>
</feature>
<keyword evidence="5 6" id="KW-0472">Membrane</keyword>
<name>K6X1E1_9MICO</name>
<evidence type="ECO:0000313" key="7">
    <source>
        <dbReference type="EMBL" id="GAB98187.1"/>
    </source>
</evidence>
<evidence type="ECO:0000256" key="3">
    <source>
        <dbReference type="ARBA" id="ARBA00022692"/>
    </source>
</evidence>
<keyword evidence="3 6" id="KW-0812">Transmembrane</keyword>
<sequence length="478" mass="48851">MSWNYGAGLTSILGLVLLYPWAVALAGAAPYGLWVLAFGAAQLLVMADFGIGDGIVRQMGAMTRGGAGHLELRRFVSVALTLFIAVALALAGLYAVAVPLYLRTVPTDALTARDHHVVVVAGALALFLALMARATNAVLWAQDRQDIERKATMAGMALRVAGFAVVAANGGGLHGVVVAEVVSAAVSPVVCGTAVAARFGAPTLTRAAIGRYGGPLLRLGSVLFVGSLAALLTFQLPLFVVGSTLGLVAATAYGALMRVYQSARMINSWTANPFIHQLSSAEPHELAGRARTCFVATAVAGTAIAVVCAGLADELLVAWLGQQFAFAGPALAALAVAMVADAVVKPSALVVNLRGRPVVVSLLHLAVCVLTIGAVWMATRTGSLLGIVVAMSVVAALFAPAYVVAATRVIGASPYPLRPMVALLVVAALAYAAIRGIAAVLAPWPAVLTVAGVGVVLLGAAALVWRRRTRRADPAPVG</sequence>
<feature type="transmembrane region" description="Helical" evidence="6">
    <location>
        <begin position="36"/>
        <end position="56"/>
    </location>
</feature>
<feature type="transmembrane region" description="Helical" evidence="6">
    <location>
        <begin position="444"/>
        <end position="465"/>
    </location>
</feature>
<feature type="transmembrane region" description="Helical" evidence="6">
    <location>
        <begin position="417"/>
        <end position="438"/>
    </location>
</feature>
<feature type="transmembrane region" description="Helical" evidence="6">
    <location>
        <begin position="117"/>
        <end position="139"/>
    </location>
</feature>
<keyword evidence="8" id="KW-1185">Reference proteome</keyword>
<feature type="transmembrane region" description="Helical" evidence="6">
    <location>
        <begin position="238"/>
        <end position="256"/>
    </location>
</feature>
<feature type="transmembrane region" description="Helical" evidence="6">
    <location>
        <begin position="384"/>
        <end position="405"/>
    </location>
</feature>
<evidence type="ECO:0000256" key="4">
    <source>
        <dbReference type="ARBA" id="ARBA00022989"/>
    </source>
</evidence>
<dbReference type="GO" id="GO:0005886">
    <property type="term" value="C:plasma membrane"/>
    <property type="evidence" value="ECO:0007669"/>
    <property type="project" value="UniProtKB-SubCell"/>
</dbReference>
<comment type="subcellular location">
    <subcellularLocation>
        <location evidence="1">Cell membrane</location>
        <topology evidence="1">Multi-pass membrane protein</topology>
    </subcellularLocation>
</comment>
<dbReference type="RefSeq" id="WP_006594719.1">
    <property type="nucleotide sequence ID" value="NZ_BAHD01000110.1"/>
</dbReference>
<evidence type="ECO:0000256" key="1">
    <source>
        <dbReference type="ARBA" id="ARBA00004651"/>
    </source>
</evidence>
<gene>
    <name evidence="7" type="ORF">KILIM_110_00020</name>
</gene>
<dbReference type="STRING" id="1184609.KILIM_110_00020"/>
<dbReference type="eggNOG" id="COG2244">
    <property type="taxonomic scope" value="Bacteria"/>
</dbReference>
<proteinExistence type="predicted"/>
<evidence type="ECO:0008006" key="9">
    <source>
        <dbReference type="Google" id="ProtNLM"/>
    </source>
</evidence>
<dbReference type="EMBL" id="BAHD01000110">
    <property type="protein sequence ID" value="GAB98187.1"/>
    <property type="molecule type" value="Genomic_DNA"/>
</dbReference>
<comment type="caution">
    <text evidence="7">The sequence shown here is derived from an EMBL/GenBank/DDBJ whole genome shotgun (WGS) entry which is preliminary data.</text>
</comment>
<organism evidence="7 8">
    <name type="scientific">Kineosphaera limosa NBRC 100340</name>
    <dbReference type="NCBI Taxonomy" id="1184609"/>
    <lineage>
        <taxon>Bacteria</taxon>
        <taxon>Bacillati</taxon>
        <taxon>Actinomycetota</taxon>
        <taxon>Actinomycetes</taxon>
        <taxon>Micrococcales</taxon>
        <taxon>Dermatophilaceae</taxon>
        <taxon>Kineosphaera</taxon>
    </lineage>
</organism>
<protein>
    <recommendedName>
        <fullName evidence="9">Polysaccharide biosynthesis protein</fullName>
    </recommendedName>
</protein>
<dbReference type="Proteomes" id="UP000008366">
    <property type="component" value="Unassembled WGS sequence"/>
</dbReference>
<dbReference type="PANTHER" id="PTHR30250">
    <property type="entry name" value="PST FAMILY PREDICTED COLANIC ACID TRANSPORTER"/>
    <property type="match status" value="1"/>
</dbReference>
<dbReference type="AlphaFoldDB" id="K6X1E1"/>
<evidence type="ECO:0000256" key="6">
    <source>
        <dbReference type="SAM" id="Phobius"/>
    </source>
</evidence>
<keyword evidence="4 6" id="KW-1133">Transmembrane helix</keyword>
<feature type="transmembrane region" description="Helical" evidence="6">
    <location>
        <begin position="293"/>
        <end position="312"/>
    </location>
</feature>
<accession>K6X1E1</accession>
<keyword evidence="2" id="KW-1003">Cell membrane</keyword>
<evidence type="ECO:0000256" key="5">
    <source>
        <dbReference type="ARBA" id="ARBA00023136"/>
    </source>
</evidence>
<dbReference type="PANTHER" id="PTHR30250:SF26">
    <property type="entry name" value="PSMA PROTEIN"/>
    <property type="match status" value="1"/>
</dbReference>
<feature type="transmembrane region" description="Helical" evidence="6">
    <location>
        <begin position="356"/>
        <end position="378"/>
    </location>
</feature>
<reference evidence="7 8" key="1">
    <citation type="submission" date="2012-08" db="EMBL/GenBank/DDBJ databases">
        <title>Whole genome shotgun sequence of Kineosphaera limosa NBRC 100340.</title>
        <authorList>
            <person name="Yoshida I."/>
            <person name="Isaki S."/>
            <person name="Hosoyama A."/>
            <person name="Tsuchikane K."/>
            <person name="Katsumata H."/>
            <person name="Ando Y."/>
            <person name="Ohji S."/>
            <person name="Hamada M."/>
            <person name="Tamura T."/>
            <person name="Yamazoe A."/>
            <person name="Yamazaki S."/>
            <person name="Fujita N."/>
        </authorList>
    </citation>
    <scope>NUCLEOTIDE SEQUENCE [LARGE SCALE GENOMIC DNA]</scope>
    <source>
        <strain evidence="7 8">NBRC 100340</strain>
    </source>
</reference>
<evidence type="ECO:0000313" key="8">
    <source>
        <dbReference type="Proteomes" id="UP000008366"/>
    </source>
</evidence>
<dbReference type="OrthoDB" id="4876695at2"/>